<dbReference type="InterPro" id="IPR005121">
    <property type="entry name" value="Fdx_antiC-bd"/>
</dbReference>
<dbReference type="NCBIfam" id="NF045760">
    <property type="entry name" value="YtpR"/>
    <property type="match status" value="1"/>
</dbReference>
<keyword evidence="5 16" id="KW-0820">tRNA-binding</keyword>
<comment type="catalytic activity">
    <reaction evidence="14 15">
        <text>tRNA(Phe) + L-phenylalanine + ATP = L-phenylalanyl-tRNA(Phe) + AMP + diphosphate + H(+)</text>
        <dbReference type="Rhea" id="RHEA:19413"/>
        <dbReference type="Rhea" id="RHEA-COMP:9668"/>
        <dbReference type="Rhea" id="RHEA-COMP:9699"/>
        <dbReference type="ChEBI" id="CHEBI:15378"/>
        <dbReference type="ChEBI" id="CHEBI:30616"/>
        <dbReference type="ChEBI" id="CHEBI:33019"/>
        <dbReference type="ChEBI" id="CHEBI:58095"/>
        <dbReference type="ChEBI" id="CHEBI:78442"/>
        <dbReference type="ChEBI" id="CHEBI:78531"/>
        <dbReference type="ChEBI" id="CHEBI:456215"/>
        <dbReference type="EC" id="6.1.1.20"/>
    </reaction>
</comment>
<keyword evidence="11 16" id="KW-0694">RNA-binding</keyword>
<dbReference type="PROSITE" id="PS51447">
    <property type="entry name" value="FDX_ACB"/>
    <property type="match status" value="1"/>
</dbReference>
<name>A0A9Q3V520_CLOBO</name>
<feature type="binding site" evidence="15">
    <location>
        <position position="466"/>
    </location>
    <ligand>
        <name>Mg(2+)</name>
        <dbReference type="ChEBI" id="CHEBI:18420"/>
        <note>shared with alpha subunit</note>
    </ligand>
</feature>
<dbReference type="SUPFAM" id="SSF46955">
    <property type="entry name" value="Putative DNA-binding domain"/>
    <property type="match status" value="1"/>
</dbReference>
<evidence type="ECO:0000256" key="4">
    <source>
        <dbReference type="ARBA" id="ARBA00022490"/>
    </source>
</evidence>
<dbReference type="Gene3D" id="3.30.930.10">
    <property type="entry name" value="Bira Bifunctional Protein, Domain 2"/>
    <property type="match status" value="1"/>
</dbReference>
<dbReference type="Gene3D" id="3.30.70.380">
    <property type="entry name" value="Ferrodoxin-fold anticodon-binding domain"/>
    <property type="match status" value="1"/>
</dbReference>
<comment type="similarity">
    <text evidence="2 15">Belongs to the phenylalanyl-tRNA synthetase beta subunit family. Type 1 subfamily.</text>
</comment>
<evidence type="ECO:0000256" key="6">
    <source>
        <dbReference type="ARBA" id="ARBA00022598"/>
    </source>
</evidence>
<dbReference type="Gene3D" id="2.40.50.140">
    <property type="entry name" value="Nucleic acid-binding proteins"/>
    <property type="match status" value="1"/>
</dbReference>
<evidence type="ECO:0000256" key="8">
    <source>
        <dbReference type="ARBA" id="ARBA00022741"/>
    </source>
</evidence>
<feature type="binding site" evidence="15">
    <location>
        <position position="463"/>
    </location>
    <ligand>
        <name>Mg(2+)</name>
        <dbReference type="ChEBI" id="CHEBI:18420"/>
        <note>shared with alpha subunit</note>
    </ligand>
</feature>
<keyword evidence="7 15" id="KW-0479">Metal-binding</keyword>
<dbReference type="InterPro" id="IPR041616">
    <property type="entry name" value="PheRS_beta_core"/>
</dbReference>
<keyword evidence="12 15" id="KW-0648">Protein biosynthesis</keyword>
<dbReference type="InterPro" id="IPR012340">
    <property type="entry name" value="NA-bd_OB-fold"/>
</dbReference>
<dbReference type="SMART" id="SM00873">
    <property type="entry name" value="B3_4"/>
    <property type="match status" value="1"/>
</dbReference>
<sequence length="791" mass="88406">MLVPINWLKDYVDINISPQELGDALTLSGSKVEEVIVTGDVINKVVTGKIVKIEKHPDAEKLSICQVDINAEEPIQIVTAATNMKEQDIVPVALHGSTLADGTKIKKGKLRGVPSNGMFCSEEELGIAGDKPVIGLMIMPEETPLGKEVKEVMDLAKASIDFEITSNRPDCLSIIGIARETAATLGIDYKTPSTDYTVENNENINNSLKVEVKDELCRRYMARGVKNVKIAPSPSWMQERLLDAGVKPINNIVDITNFVMIELGQPMHAFDRKQISSNTIVVERAKNGEKFITLDGEERELNEEILNIKDGDKTIALAGIMGGLNSEVKDDTTEIVFECANFDGTNIRVSSKKLNLRTEASGKFEKDLDPNAVEIAMNRACHLIQELGAGEVMEGTIDIYPNKKETHIVEVDSKWVNKFLGTDLSKNEMKNLLDRLELATEINEDTLIITVPTFRCDINIKEDIAEEIARIYGYNNIKATTPSVETLKGGKNPKQLLQDKIVDTLIASGLNQSIAYSFVSPKVFDKILIPQESDLRKVVTIRNPLGEDYSIMRTTSIPSMMESLSRNYSRSNSEVRLFEIGKVYIPHEDENELPEERNIISLGMYGNVDYLDLKGVVENILDTLGITKVKFQRESENPSFHPGKTAALYIKKDFIGVVGEVHPDVAENYEVDERCYVAELNMDVLFKYAQTEKKYVELPKFPAVTRDIAILVDRDILVQEIEDTIKNQGGKLLESVKLFDVYQGKQIPEDKKSIAYALVYRGDRTLTDKDVNKVHDKIIRALEHKLGAELR</sequence>
<gene>
    <name evidence="15" type="primary">pheT</name>
    <name evidence="20" type="ORF">G8S53_01460</name>
</gene>
<evidence type="ECO:0000313" key="20">
    <source>
        <dbReference type="EMBL" id="MCD3193951.1"/>
    </source>
</evidence>
<evidence type="ECO:0000256" key="12">
    <source>
        <dbReference type="ARBA" id="ARBA00022917"/>
    </source>
</evidence>
<evidence type="ECO:0000259" key="18">
    <source>
        <dbReference type="PROSITE" id="PS51447"/>
    </source>
</evidence>
<organism evidence="20 21">
    <name type="scientific">Clostridium botulinum C</name>
    <dbReference type="NCBI Taxonomy" id="36828"/>
    <lineage>
        <taxon>Bacteria</taxon>
        <taxon>Bacillati</taxon>
        <taxon>Bacillota</taxon>
        <taxon>Clostridia</taxon>
        <taxon>Eubacteriales</taxon>
        <taxon>Clostridiaceae</taxon>
        <taxon>Clostridium</taxon>
    </lineage>
</organism>
<dbReference type="GO" id="GO:0140096">
    <property type="term" value="F:catalytic activity, acting on a protein"/>
    <property type="evidence" value="ECO:0007669"/>
    <property type="project" value="UniProtKB-ARBA"/>
</dbReference>
<evidence type="ECO:0000313" key="21">
    <source>
        <dbReference type="Proteomes" id="UP000813637"/>
    </source>
</evidence>
<feature type="domain" description="TRNA-binding" evidence="17">
    <location>
        <begin position="39"/>
        <end position="150"/>
    </location>
</feature>
<dbReference type="InterPro" id="IPR005147">
    <property type="entry name" value="tRNA_synthase_B5-dom"/>
</dbReference>
<dbReference type="CDD" id="cd02796">
    <property type="entry name" value="tRNA_bind_bactPheRS"/>
    <property type="match status" value="1"/>
</dbReference>
<dbReference type="PROSITE" id="PS50886">
    <property type="entry name" value="TRBD"/>
    <property type="match status" value="1"/>
</dbReference>
<dbReference type="Gene3D" id="3.50.40.10">
    <property type="entry name" value="Phenylalanyl-trna Synthetase, Chain B, domain 3"/>
    <property type="match status" value="1"/>
</dbReference>
<dbReference type="Pfam" id="PF03484">
    <property type="entry name" value="B5"/>
    <property type="match status" value="1"/>
</dbReference>
<keyword evidence="9 15" id="KW-0067">ATP-binding</keyword>
<evidence type="ECO:0000256" key="7">
    <source>
        <dbReference type="ARBA" id="ARBA00022723"/>
    </source>
</evidence>
<dbReference type="FunFam" id="3.30.70.380:FF:000001">
    <property type="entry name" value="Phenylalanine--tRNA ligase beta subunit"/>
    <property type="match status" value="1"/>
</dbReference>
<dbReference type="PANTHER" id="PTHR10947:SF0">
    <property type="entry name" value="PHENYLALANINE--TRNA LIGASE BETA SUBUNIT"/>
    <property type="match status" value="1"/>
</dbReference>
<feature type="domain" description="B5" evidence="19">
    <location>
        <begin position="404"/>
        <end position="479"/>
    </location>
</feature>
<keyword evidence="10 15" id="KW-0460">Magnesium</keyword>
<evidence type="ECO:0000256" key="2">
    <source>
        <dbReference type="ARBA" id="ARBA00008653"/>
    </source>
</evidence>
<dbReference type="InterPro" id="IPR009061">
    <property type="entry name" value="DNA-bd_dom_put_sf"/>
</dbReference>
<comment type="caution">
    <text evidence="20">The sequence shown here is derived from an EMBL/GenBank/DDBJ whole genome shotgun (WGS) entry which is preliminary data.</text>
</comment>
<dbReference type="HAMAP" id="MF_00283">
    <property type="entry name" value="Phe_tRNA_synth_beta1"/>
    <property type="match status" value="1"/>
</dbReference>
<comment type="subcellular location">
    <subcellularLocation>
        <location evidence="1 15">Cytoplasm</location>
    </subcellularLocation>
</comment>
<dbReference type="EC" id="6.1.1.20" evidence="15"/>
<evidence type="ECO:0000256" key="1">
    <source>
        <dbReference type="ARBA" id="ARBA00004496"/>
    </source>
</evidence>
<dbReference type="InterPro" id="IPR002547">
    <property type="entry name" value="tRNA-bd_dom"/>
</dbReference>
<feature type="binding site" evidence="15">
    <location>
        <position position="457"/>
    </location>
    <ligand>
        <name>Mg(2+)</name>
        <dbReference type="ChEBI" id="CHEBI:18420"/>
        <note>shared with alpha subunit</note>
    </ligand>
</feature>
<dbReference type="NCBIfam" id="TIGR00472">
    <property type="entry name" value="pheT_bact"/>
    <property type="match status" value="1"/>
</dbReference>
<dbReference type="InterPro" id="IPR045864">
    <property type="entry name" value="aa-tRNA-synth_II/BPL/LPL"/>
</dbReference>
<dbReference type="GO" id="GO:0004826">
    <property type="term" value="F:phenylalanine-tRNA ligase activity"/>
    <property type="evidence" value="ECO:0007669"/>
    <property type="project" value="UniProtKB-UniRule"/>
</dbReference>
<evidence type="ECO:0000256" key="11">
    <source>
        <dbReference type="ARBA" id="ARBA00022884"/>
    </source>
</evidence>
<comment type="cofactor">
    <cofactor evidence="15">
        <name>Mg(2+)</name>
        <dbReference type="ChEBI" id="CHEBI:18420"/>
    </cofactor>
    <text evidence="15">Binds 2 magnesium ions per tetramer.</text>
</comment>
<protein>
    <recommendedName>
        <fullName evidence="15">Phenylalanine--tRNA ligase beta subunit</fullName>
        <ecNumber evidence="15">6.1.1.20</ecNumber>
    </recommendedName>
    <alternativeName>
        <fullName evidence="15">Phenylalanyl-tRNA synthetase beta subunit</fullName>
        <shortName evidence="15">PheRS</shortName>
    </alternativeName>
</protein>
<reference evidence="20" key="2">
    <citation type="journal article" date="2021" name="Microorganisms">
        <title>Extensive Genome Exploration of Clostridium botulinum Group III Field Strains.</title>
        <authorList>
            <person name="Fillo S."/>
            <person name="Giordani F."/>
            <person name="Tonon E."/>
            <person name="Drigo I."/>
            <person name="Anselmo A."/>
            <person name="Fortunato A."/>
            <person name="Lista F."/>
            <person name="Bano L."/>
        </authorList>
    </citation>
    <scope>NUCLEOTIDE SEQUENCE</scope>
    <source>
        <strain evidence="20">IZSVe-TV_9877_3_12</strain>
    </source>
</reference>
<dbReference type="SUPFAM" id="SSF56037">
    <property type="entry name" value="PheT/TilS domain"/>
    <property type="match status" value="1"/>
</dbReference>
<dbReference type="SMART" id="SM00896">
    <property type="entry name" value="FDX-ACB"/>
    <property type="match status" value="1"/>
</dbReference>
<dbReference type="SUPFAM" id="SSF55681">
    <property type="entry name" value="Class II aaRS and biotin synthetases"/>
    <property type="match status" value="1"/>
</dbReference>
<proteinExistence type="inferred from homology"/>
<dbReference type="SUPFAM" id="SSF54991">
    <property type="entry name" value="Anticodon-binding domain of PheRS"/>
    <property type="match status" value="1"/>
</dbReference>
<dbReference type="PANTHER" id="PTHR10947">
    <property type="entry name" value="PHENYLALANYL-TRNA SYNTHETASE BETA CHAIN AND LEUCINE-RICH REPEAT-CONTAINING PROTEIN 47"/>
    <property type="match status" value="1"/>
</dbReference>
<comment type="subunit">
    <text evidence="3 15">Tetramer of two alpha and two beta subunits.</text>
</comment>
<dbReference type="Pfam" id="PF17759">
    <property type="entry name" value="tRNA_synthFbeta"/>
    <property type="match status" value="1"/>
</dbReference>
<dbReference type="Pfam" id="PF03483">
    <property type="entry name" value="B3_4"/>
    <property type="match status" value="1"/>
</dbReference>
<dbReference type="FunFam" id="3.30.56.10:FF:000002">
    <property type="entry name" value="Phenylalanine--tRNA ligase beta subunit"/>
    <property type="match status" value="1"/>
</dbReference>
<dbReference type="SMART" id="SM00874">
    <property type="entry name" value="B5"/>
    <property type="match status" value="1"/>
</dbReference>
<dbReference type="InterPro" id="IPR004532">
    <property type="entry name" value="Phe-tRNA-ligase_IIc_bsu_bact"/>
</dbReference>
<evidence type="ECO:0000256" key="15">
    <source>
        <dbReference type="HAMAP-Rule" id="MF_00283"/>
    </source>
</evidence>
<reference evidence="20" key="1">
    <citation type="submission" date="2020-02" db="EMBL/GenBank/DDBJ databases">
        <authorList>
            <person name="Fillo S."/>
            <person name="Giordani F."/>
            <person name="Tonon E."/>
            <person name="Drigo I."/>
            <person name="Anselmo A."/>
            <person name="Fortunato A."/>
            <person name="Bano L."/>
            <person name="Lista F."/>
        </authorList>
    </citation>
    <scope>NUCLEOTIDE SEQUENCE</scope>
    <source>
        <strain evidence="20">IZSVe-TV_9877_3_12</strain>
    </source>
</reference>
<keyword evidence="13 15" id="KW-0030">Aminoacyl-tRNA synthetase</keyword>
<dbReference type="EMBL" id="JAAMYB010000001">
    <property type="protein sequence ID" value="MCD3193951.1"/>
    <property type="molecule type" value="Genomic_DNA"/>
</dbReference>
<dbReference type="RefSeq" id="WP_198091050.1">
    <property type="nucleotide sequence ID" value="NZ_JAAMYB010000001.1"/>
</dbReference>
<evidence type="ECO:0000259" key="19">
    <source>
        <dbReference type="PROSITE" id="PS51483"/>
    </source>
</evidence>
<evidence type="ECO:0000256" key="9">
    <source>
        <dbReference type="ARBA" id="ARBA00022840"/>
    </source>
</evidence>
<feature type="domain" description="FDX-ACB" evidence="18">
    <location>
        <begin position="699"/>
        <end position="791"/>
    </location>
</feature>
<dbReference type="FunFam" id="2.40.50.140:FF:000045">
    <property type="entry name" value="Phenylalanine--tRNA ligase beta subunit"/>
    <property type="match status" value="1"/>
</dbReference>
<dbReference type="InterPro" id="IPR033714">
    <property type="entry name" value="tRNA_bind_bactPheRS"/>
</dbReference>
<dbReference type="Pfam" id="PF03147">
    <property type="entry name" value="FDX-ACB"/>
    <property type="match status" value="1"/>
</dbReference>
<evidence type="ECO:0000256" key="3">
    <source>
        <dbReference type="ARBA" id="ARBA00011209"/>
    </source>
</evidence>
<dbReference type="CDD" id="cd00769">
    <property type="entry name" value="PheRS_beta_core"/>
    <property type="match status" value="1"/>
</dbReference>
<dbReference type="GO" id="GO:0006432">
    <property type="term" value="P:phenylalanyl-tRNA aminoacylation"/>
    <property type="evidence" value="ECO:0007669"/>
    <property type="project" value="UniProtKB-UniRule"/>
</dbReference>
<dbReference type="GO" id="GO:0009328">
    <property type="term" value="C:phenylalanine-tRNA ligase complex"/>
    <property type="evidence" value="ECO:0007669"/>
    <property type="project" value="TreeGrafter"/>
</dbReference>
<dbReference type="AlphaFoldDB" id="A0A9Q3V520"/>
<dbReference type="GO" id="GO:0000049">
    <property type="term" value="F:tRNA binding"/>
    <property type="evidence" value="ECO:0007669"/>
    <property type="project" value="UniProtKB-UniRule"/>
</dbReference>
<dbReference type="InterPro" id="IPR005146">
    <property type="entry name" value="B3/B4_tRNA-bd"/>
</dbReference>
<dbReference type="GO" id="GO:0016740">
    <property type="term" value="F:transferase activity"/>
    <property type="evidence" value="ECO:0007669"/>
    <property type="project" value="UniProtKB-ARBA"/>
</dbReference>
<evidence type="ECO:0000259" key="17">
    <source>
        <dbReference type="PROSITE" id="PS50886"/>
    </source>
</evidence>
<dbReference type="SUPFAM" id="SSF50249">
    <property type="entry name" value="Nucleic acid-binding proteins"/>
    <property type="match status" value="1"/>
</dbReference>
<feature type="binding site" evidence="15">
    <location>
        <position position="467"/>
    </location>
    <ligand>
        <name>Mg(2+)</name>
        <dbReference type="ChEBI" id="CHEBI:18420"/>
        <note>shared with alpha subunit</note>
    </ligand>
</feature>
<dbReference type="GO" id="GO:0000287">
    <property type="term" value="F:magnesium ion binding"/>
    <property type="evidence" value="ECO:0007669"/>
    <property type="project" value="UniProtKB-UniRule"/>
</dbReference>
<dbReference type="Proteomes" id="UP000813637">
    <property type="component" value="Unassembled WGS sequence"/>
</dbReference>
<keyword evidence="8 15" id="KW-0547">Nucleotide-binding</keyword>
<dbReference type="InterPro" id="IPR020825">
    <property type="entry name" value="Phe-tRNA_synthase-like_B3/B4"/>
</dbReference>
<dbReference type="PROSITE" id="PS51483">
    <property type="entry name" value="B5"/>
    <property type="match status" value="1"/>
</dbReference>
<accession>A0A9Q3V520</accession>
<evidence type="ECO:0000256" key="13">
    <source>
        <dbReference type="ARBA" id="ARBA00023146"/>
    </source>
</evidence>
<evidence type="ECO:0000256" key="10">
    <source>
        <dbReference type="ARBA" id="ARBA00022842"/>
    </source>
</evidence>
<keyword evidence="6 15" id="KW-0436">Ligase</keyword>
<dbReference type="FunFam" id="3.50.40.10:FF:000001">
    <property type="entry name" value="Phenylalanine--tRNA ligase beta subunit"/>
    <property type="match status" value="1"/>
</dbReference>
<dbReference type="GO" id="GO:0005524">
    <property type="term" value="F:ATP binding"/>
    <property type="evidence" value="ECO:0007669"/>
    <property type="project" value="UniProtKB-UniRule"/>
</dbReference>
<evidence type="ECO:0000256" key="16">
    <source>
        <dbReference type="PROSITE-ProRule" id="PRU00209"/>
    </source>
</evidence>
<dbReference type="Gene3D" id="3.30.56.10">
    <property type="match status" value="2"/>
</dbReference>
<evidence type="ECO:0000256" key="14">
    <source>
        <dbReference type="ARBA" id="ARBA00049255"/>
    </source>
</evidence>
<dbReference type="Pfam" id="PF01588">
    <property type="entry name" value="tRNA_bind"/>
    <property type="match status" value="1"/>
</dbReference>
<dbReference type="InterPro" id="IPR045060">
    <property type="entry name" value="Phe-tRNA-ligase_IIc_bsu"/>
</dbReference>
<dbReference type="InterPro" id="IPR036690">
    <property type="entry name" value="Fdx_antiC-bd_sf"/>
</dbReference>
<keyword evidence="4 15" id="KW-0963">Cytoplasm</keyword>
<evidence type="ECO:0000256" key="5">
    <source>
        <dbReference type="ARBA" id="ARBA00022555"/>
    </source>
</evidence>